<accession>Q7R9A4</accession>
<comment type="caution">
    <text evidence="2">The sequence shown here is derived from an EMBL/GenBank/DDBJ whole genome shotgun (WGS) entry which is preliminary data.</text>
</comment>
<evidence type="ECO:0000256" key="1">
    <source>
        <dbReference type="SAM" id="Phobius"/>
    </source>
</evidence>
<dbReference type="AlphaFoldDB" id="Q7R9A4"/>
<evidence type="ECO:0000313" key="3">
    <source>
        <dbReference type="Proteomes" id="UP000008553"/>
    </source>
</evidence>
<keyword evidence="3" id="KW-1185">Reference proteome</keyword>
<organism evidence="2 3">
    <name type="scientific">Plasmodium yoelii yoelii</name>
    <dbReference type="NCBI Taxonomy" id="73239"/>
    <lineage>
        <taxon>Eukaryota</taxon>
        <taxon>Sar</taxon>
        <taxon>Alveolata</taxon>
        <taxon>Apicomplexa</taxon>
        <taxon>Aconoidasida</taxon>
        <taxon>Haemosporida</taxon>
        <taxon>Plasmodiidae</taxon>
        <taxon>Plasmodium</taxon>
        <taxon>Plasmodium (Vinckeia)</taxon>
    </lineage>
</organism>
<keyword evidence="1" id="KW-0812">Transmembrane</keyword>
<gene>
    <name evidence="2" type="ORF">PY06960</name>
</gene>
<name>Q7R9A4_PLAYO</name>
<dbReference type="Proteomes" id="UP000008553">
    <property type="component" value="Unassembled WGS sequence"/>
</dbReference>
<dbReference type="PaxDb" id="73239-Q7R9A4"/>
<feature type="transmembrane region" description="Helical" evidence="1">
    <location>
        <begin position="30"/>
        <end position="48"/>
    </location>
</feature>
<evidence type="ECO:0000313" key="2">
    <source>
        <dbReference type="EMBL" id="EAA19289.1"/>
    </source>
</evidence>
<keyword evidence="1" id="KW-0472">Membrane</keyword>
<dbReference type="EMBL" id="AABL01002449">
    <property type="protein sequence ID" value="EAA19289.1"/>
    <property type="molecule type" value="Genomic_DNA"/>
</dbReference>
<feature type="transmembrane region" description="Helical" evidence="1">
    <location>
        <begin position="7"/>
        <end position="24"/>
    </location>
</feature>
<dbReference type="InParanoid" id="Q7R9A4"/>
<feature type="non-terminal residue" evidence="2">
    <location>
        <position position="1"/>
    </location>
</feature>
<keyword evidence="1" id="KW-1133">Transmembrane helix</keyword>
<proteinExistence type="predicted"/>
<sequence length="58" mass="7303">KKKKKIYIYNIYIYNRFIYLFINYKKQFLFVFHFGDILLYTCHIHFCLRIETNNLQTG</sequence>
<protein>
    <submittedName>
        <fullName evidence="2">Uncharacterized protein</fullName>
    </submittedName>
</protein>
<reference evidence="2 3" key="1">
    <citation type="journal article" date="2002" name="Nature">
        <title>Genome sequence and comparative analysis of the model rodent malaria parasite Plasmodium yoelii yoelii.</title>
        <authorList>
            <person name="Carlton J.M."/>
            <person name="Angiuoli S.V."/>
            <person name="Suh B.B."/>
            <person name="Kooij T.W."/>
            <person name="Pertea M."/>
            <person name="Silva J.C."/>
            <person name="Ermolaeva M.D."/>
            <person name="Allen J.E."/>
            <person name="Selengut J.D."/>
            <person name="Koo H.L."/>
            <person name="Peterson J.D."/>
            <person name="Pop M."/>
            <person name="Kosack D.S."/>
            <person name="Shumway M.F."/>
            <person name="Bidwell S.L."/>
            <person name="Shallom S.J."/>
            <person name="van Aken S.E."/>
            <person name="Riedmuller S.B."/>
            <person name="Feldblyum T.V."/>
            <person name="Cho J.K."/>
            <person name="Quackenbush J."/>
            <person name="Sedegah M."/>
            <person name="Shoaibi A."/>
            <person name="Cummings L.M."/>
            <person name="Florens L."/>
            <person name="Yates J.R."/>
            <person name="Raine J.D."/>
            <person name="Sinden R.E."/>
            <person name="Harris M.A."/>
            <person name="Cunningham D.A."/>
            <person name="Preiser P.R."/>
            <person name="Bergman L.W."/>
            <person name="Vaidya A.B."/>
            <person name="van Lin L.H."/>
            <person name="Janse C.J."/>
            <person name="Waters A.P."/>
            <person name="Smith H.O."/>
            <person name="White O.R."/>
            <person name="Salzberg S.L."/>
            <person name="Venter J.C."/>
            <person name="Fraser C.M."/>
            <person name="Hoffman S.L."/>
            <person name="Gardner M.J."/>
            <person name="Carucci D.J."/>
        </authorList>
    </citation>
    <scope>NUCLEOTIDE SEQUENCE [LARGE SCALE GENOMIC DNA]</scope>
    <source>
        <strain evidence="2 3">17XNL</strain>
    </source>
</reference>